<accession>A0A1R2CRW9</accession>
<sequence length="289" mass="33958">MNSPRRRPTKLSIEKNDIALEETRHTEGSPINLKEKVIEMNKLLYKGTLNLDKIAKLEKDTIRGECLVKPEARTIQKTRKKPDLLTMILKSEHKATLEGTQILKLPKLPFGKHKPYNDEGTFKDKHFLEGDTNKISSERNKGLEEITRKFRLYEKRYKTSKRNRMHSATTMLSDFAFYDVYDMGPGKLVCGREEEVIHGYEKDKERYKEITKGNFAYTYKDVNEEKFQKKYAKRIVSDFKTQQKLITKLLPSKEVKDSPLSQFYSTKYSSLFENNETHPRIQFRRSSLS</sequence>
<reference evidence="1 2" key="1">
    <citation type="submission" date="2016-11" db="EMBL/GenBank/DDBJ databases">
        <title>The macronuclear genome of Stentor coeruleus: a giant cell with tiny introns.</title>
        <authorList>
            <person name="Slabodnick M."/>
            <person name="Ruby J.G."/>
            <person name="Reiff S.B."/>
            <person name="Swart E.C."/>
            <person name="Gosai S."/>
            <person name="Prabakaran S."/>
            <person name="Witkowska E."/>
            <person name="Larue G.E."/>
            <person name="Fisher S."/>
            <person name="Freeman R.M."/>
            <person name="Gunawardena J."/>
            <person name="Chu W."/>
            <person name="Stover N.A."/>
            <person name="Gregory B.D."/>
            <person name="Nowacki M."/>
            <person name="Derisi J."/>
            <person name="Roy S.W."/>
            <person name="Marshall W.F."/>
            <person name="Sood P."/>
        </authorList>
    </citation>
    <scope>NUCLEOTIDE SEQUENCE [LARGE SCALE GENOMIC DNA]</scope>
    <source>
        <strain evidence="1">WM001</strain>
    </source>
</reference>
<evidence type="ECO:0000313" key="1">
    <source>
        <dbReference type="EMBL" id="OMJ91747.1"/>
    </source>
</evidence>
<protein>
    <submittedName>
        <fullName evidence="1">Uncharacterized protein</fullName>
    </submittedName>
</protein>
<dbReference type="OrthoDB" id="322175at2759"/>
<keyword evidence="2" id="KW-1185">Reference proteome</keyword>
<proteinExistence type="predicted"/>
<dbReference type="Proteomes" id="UP000187209">
    <property type="component" value="Unassembled WGS sequence"/>
</dbReference>
<evidence type="ECO:0000313" key="2">
    <source>
        <dbReference type="Proteomes" id="UP000187209"/>
    </source>
</evidence>
<dbReference type="EMBL" id="MPUH01000075">
    <property type="protein sequence ID" value="OMJ91747.1"/>
    <property type="molecule type" value="Genomic_DNA"/>
</dbReference>
<comment type="caution">
    <text evidence="1">The sequence shown here is derived from an EMBL/GenBank/DDBJ whole genome shotgun (WGS) entry which is preliminary data.</text>
</comment>
<name>A0A1R2CRW9_9CILI</name>
<organism evidence="1 2">
    <name type="scientific">Stentor coeruleus</name>
    <dbReference type="NCBI Taxonomy" id="5963"/>
    <lineage>
        <taxon>Eukaryota</taxon>
        <taxon>Sar</taxon>
        <taxon>Alveolata</taxon>
        <taxon>Ciliophora</taxon>
        <taxon>Postciliodesmatophora</taxon>
        <taxon>Heterotrichea</taxon>
        <taxon>Heterotrichida</taxon>
        <taxon>Stentoridae</taxon>
        <taxon>Stentor</taxon>
    </lineage>
</organism>
<dbReference type="AlphaFoldDB" id="A0A1R2CRW9"/>
<gene>
    <name evidence="1" type="ORF">SteCoe_5648</name>
</gene>